<evidence type="ECO:0000256" key="5">
    <source>
        <dbReference type="ARBA" id="ARBA00022490"/>
    </source>
</evidence>
<dbReference type="Gene3D" id="3.40.50.300">
    <property type="entry name" value="P-loop containing nucleotide triphosphate hydrolases"/>
    <property type="match status" value="6"/>
</dbReference>
<dbReference type="FunFam" id="1.20.920.20:FF:000006">
    <property type="entry name" value="Dynein, axonemal, heavy chain 6"/>
    <property type="match status" value="1"/>
</dbReference>
<dbReference type="Pfam" id="PF18199">
    <property type="entry name" value="Dynein_C"/>
    <property type="match status" value="1"/>
</dbReference>
<dbReference type="FunFam" id="1.10.287.2620:FF:000002">
    <property type="entry name" value="Dynein heavy chain 2, axonemal"/>
    <property type="match status" value="1"/>
</dbReference>
<evidence type="ECO:0000256" key="9">
    <source>
        <dbReference type="ARBA" id="ARBA00022840"/>
    </source>
</evidence>
<comment type="similarity">
    <text evidence="3">Belongs to the LRRFIP family.</text>
</comment>
<dbReference type="PROSITE" id="PS50222">
    <property type="entry name" value="EF_HAND_2"/>
    <property type="match status" value="1"/>
</dbReference>
<evidence type="ECO:0000256" key="20">
    <source>
        <dbReference type="ARBA" id="ARBA00082102"/>
    </source>
</evidence>
<dbReference type="InterPro" id="IPR004273">
    <property type="entry name" value="Dynein_heavy_D6_P-loop"/>
</dbReference>
<dbReference type="Gene3D" id="1.10.472.130">
    <property type="match status" value="1"/>
</dbReference>
<dbReference type="Gene3D" id="3.20.180.20">
    <property type="entry name" value="Dynein heavy chain, N-terminal domain 2"/>
    <property type="match status" value="1"/>
</dbReference>
<dbReference type="InterPro" id="IPR041589">
    <property type="entry name" value="DNAH3_AAA_lid_1"/>
</dbReference>
<keyword evidence="14" id="KW-0505">Motor protein</keyword>
<evidence type="ECO:0000256" key="3">
    <source>
        <dbReference type="ARBA" id="ARBA00008275"/>
    </source>
</evidence>
<dbReference type="FunFam" id="3.40.50.300:FF:000362">
    <property type="entry name" value="Dynein, axonemal, heavy chain 6"/>
    <property type="match status" value="1"/>
</dbReference>
<feature type="compositionally biased region" description="Polar residues" evidence="22">
    <location>
        <begin position="322"/>
        <end position="331"/>
    </location>
</feature>
<dbReference type="Gene3D" id="1.20.140.100">
    <property type="entry name" value="Dynein heavy chain, N-terminal domain 2"/>
    <property type="match status" value="1"/>
</dbReference>
<dbReference type="GO" id="GO:0005874">
    <property type="term" value="C:microtubule"/>
    <property type="evidence" value="ECO:0007669"/>
    <property type="project" value="UniProtKB-KW"/>
</dbReference>
<dbReference type="InterPro" id="IPR024743">
    <property type="entry name" value="Dynein_HC_stalk"/>
</dbReference>
<dbReference type="InterPro" id="IPR019139">
    <property type="entry name" value="LRRFIP1/2"/>
</dbReference>
<protein>
    <recommendedName>
        <fullName evidence="18">Dynein axonemal heavy chain 7</fullName>
    </recommendedName>
    <alternativeName>
        <fullName evidence="20">Axonemal beta dynein heavy chain 7</fullName>
    </alternativeName>
    <alternativeName>
        <fullName evidence="19">Ciliary dynein heavy chain 7</fullName>
    </alternativeName>
</protein>
<gene>
    <name evidence="24" type="primary">Dnah7_0</name>
    <name evidence="24" type="ORF">GTO96_0019068</name>
</gene>
<dbReference type="Pfam" id="PF03028">
    <property type="entry name" value="Dynein_heavy"/>
    <property type="match status" value="1"/>
</dbReference>
<dbReference type="Gene3D" id="1.10.8.710">
    <property type="match status" value="1"/>
</dbReference>
<proteinExistence type="inferred from homology"/>
<keyword evidence="5" id="KW-0963">Cytoplasm</keyword>
<dbReference type="PANTHER" id="PTHR22878">
    <property type="entry name" value="DYNEIN HEAVY CHAIN 6, AXONEMAL-LIKE-RELATED"/>
    <property type="match status" value="1"/>
</dbReference>
<comment type="caution">
    <text evidence="24">The sequence shown here is derived from an EMBL/GenBank/DDBJ whole genome shotgun (WGS) entry which is preliminary data.</text>
</comment>
<feature type="compositionally biased region" description="Polar residues" evidence="22">
    <location>
        <begin position="39"/>
        <end position="55"/>
    </location>
</feature>
<dbReference type="InterPro" id="IPR002048">
    <property type="entry name" value="EF_hand_dom"/>
</dbReference>
<reference evidence="24 25" key="1">
    <citation type="journal article" date="2021" name="Cell">
        <title>Tracing the genetic footprints of vertebrate landing in non-teleost ray-finned fishes.</title>
        <authorList>
            <person name="Bi X."/>
            <person name="Wang K."/>
            <person name="Yang L."/>
            <person name="Pan H."/>
            <person name="Jiang H."/>
            <person name="Wei Q."/>
            <person name="Fang M."/>
            <person name="Yu H."/>
            <person name="Zhu C."/>
            <person name="Cai Y."/>
            <person name="He Y."/>
            <person name="Gan X."/>
            <person name="Zeng H."/>
            <person name="Yu D."/>
            <person name="Zhu Y."/>
            <person name="Jiang H."/>
            <person name="Qiu Q."/>
            <person name="Yang H."/>
            <person name="Zhang Y.E."/>
            <person name="Wang W."/>
            <person name="Zhu M."/>
            <person name="He S."/>
            <person name="Zhang G."/>
        </authorList>
    </citation>
    <scope>NUCLEOTIDE SEQUENCE [LARGE SCALE GENOMIC DNA]</scope>
    <source>
        <strain evidence="24">Bchr_013</strain>
    </source>
</reference>
<dbReference type="FunFam" id="1.10.8.720:FF:000001">
    <property type="entry name" value="dynein heavy chain 7, axonemal"/>
    <property type="match status" value="1"/>
</dbReference>
<feature type="compositionally biased region" description="Basic and acidic residues" evidence="22">
    <location>
        <begin position="335"/>
        <end position="351"/>
    </location>
</feature>
<dbReference type="GO" id="GO:0045505">
    <property type="term" value="F:dynein intermediate chain binding"/>
    <property type="evidence" value="ECO:0007669"/>
    <property type="project" value="InterPro"/>
</dbReference>
<dbReference type="InterPro" id="IPR018247">
    <property type="entry name" value="EF_Hand_1_Ca_BS"/>
</dbReference>
<name>A0A8X8BM23_POLSE</name>
<evidence type="ECO:0000256" key="7">
    <source>
        <dbReference type="ARBA" id="ARBA00022737"/>
    </source>
</evidence>
<dbReference type="Proteomes" id="UP000886611">
    <property type="component" value="Unassembled WGS sequence"/>
</dbReference>
<keyword evidence="7" id="KW-0677">Repeat</keyword>
<feature type="region of interest" description="Disordered" evidence="22">
    <location>
        <begin position="1663"/>
        <end position="1713"/>
    </location>
</feature>
<feature type="coiled-coil region" evidence="21">
    <location>
        <begin position="2392"/>
        <end position="2419"/>
    </location>
</feature>
<feature type="compositionally biased region" description="Polar residues" evidence="22">
    <location>
        <begin position="1450"/>
        <end position="1459"/>
    </location>
</feature>
<feature type="region of interest" description="Disordered" evidence="22">
    <location>
        <begin position="930"/>
        <end position="953"/>
    </location>
</feature>
<dbReference type="Pfam" id="PF17857">
    <property type="entry name" value="AAA_lid_1"/>
    <property type="match status" value="1"/>
</dbReference>
<dbReference type="InterPro" id="IPR043157">
    <property type="entry name" value="Dynein_AAA1S"/>
</dbReference>
<dbReference type="InterPro" id="IPR035706">
    <property type="entry name" value="AAA_9"/>
</dbReference>
<evidence type="ECO:0000256" key="10">
    <source>
        <dbReference type="ARBA" id="ARBA00022846"/>
    </source>
</evidence>
<evidence type="ECO:0000256" key="2">
    <source>
        <dbReference type="ARBA" id="ARBA00004430"/>
    </source>
</evidence>
<dbReference type="Gene3D" id="1.10.8.720">
    <property type="entry name" value="Region D6 of dynein motor"/>
    <property type="match status" value="1"/>
</dbReference>
<keyword evidence="10" id="KW-0282">Flagellum</keyword>
<dbReference type="Gene3D" id="6.10.140.1060">
    <property type="match status" value="1"/>
</dbReference>
<comment type="similarity">
    <text evidence="4">Belongs to the dynein heavy chain family.</text>
</comment>
<evidence type="ECO:0000256" key="4">
    <source>
        <dbReference type="ARBA" id="ARBA00008887"/>
    </source>
</evidence>
<dbReference type="FunFam" id="1.20.1270.280:FF:000037">
    <property type="entry name" value="Dynein, axonemal, heavy chain 7"/>
    <property type="match status" value="1"/>
</dbReference>
<dbReference type="GO" id="GO:0006355">
    <property type="term" value="P:regulation of DNA-templated transcription"/>
    <property type="evidence" value="ECO:0007669"/>
    <property type="project" value="InterPro"/>
</dbReference>
<evidence type="ECO:0000256" key="16">
    <source>
        <dbReference type="ARBA" id="ARBA00023273"/>
    </source>
</evidence>
<feature type="non-terminal residue" evidence="24">
    <location>
        <position position="1"/>
    </location>
</feature>
<accession>A0A8X8BM23</accession>
<comment type="subunit">
    <text evidence="17">The dynein complex consists of at least two heavy chains and a number of intermediate and light chains.</text>
</comment>
<evidence type="ECO:0000256" key="8">
    <source>
        <dbReference type="ARBA" id="ARBA00022741"/>
    </source>
</evidence>
<evidence type="ECO:0000313" key="25">
    <source>
        <dbReference type="Proteomes" id="UP000886611"/>
    </source>
</evidence>
<dbReference type="GO" id="GO:0005509">
    <property type="term" value="F:calcium ion binding"/>
    <property type="evidence" value="ECO:0007669"/>
    <property type="project" value="InterPro"/>
</dbReference>
<organism evidence="24 25">
    <name type="scientific">Polypterus senegalus</name>
    <name type="common">Senegal bichir</name>
    <dbReference type="NCBI Taxonomy" id="55291"/>
    <lineage>
        <taxon>Eukaryota</taxon>
        <taxon>Metazoa</taxon>
        <taxon>Chordata</taxon>
        <taxon>Craniata</taxon>
        <taxon>Vertebrata</taxon>
        <taxon>Euteleostomi</taxon>
        <taxon>Actinopterygii</taxon>
        <taxon>Polypteriformes</taxon>
        <taxon>Polypteridae</taxon>
        <taxon>Polypterus</taxon>
    </lineage>
</organism>
<sequence>MTNKKGGPKDSKTKAAPKLRSASPSSRYGLSETDLDQLGESTDSTGPQSTTSSPAENEKGSECTIVIADLDSSPIGEDHLKLEKALQSTASITPCEPGTAGTPATVEPAASPTDIHELKDQIQDVESKYMKGLKEVKDSLAEVEEKYRKAMVSNAQLDNEKTNLLFQVDTLKDSLIELEEQLAETRREYEEKSKQYERERHAHSVLQFQFSEMKKTLQQTEELLAEVRQLHLKQESYVREISDLQETIEWKDKKIGALERQKEYADAIRNERDELREEVVMLKDLLKKHGIVPGLEVTTNGEAGSIIIDGPAESETVTMEIQDSAQGSQSPDGVIGKREEVERVDDDKREIMPSPRSEGGTRDSSVDDREMKEESFNKKTQENLLKNEESSSVISITDKCYDLEDNQEEDQTKCFSPTCSETEDTFIKNSEFNPNDLTNDSLPSYVPNVIESTSLLNESSANEDRMRMHAVNVITGDGDKNYQDVLKSEIENIIDEPNTNEKLHKHELFKNVSGGSLQGAVNLNASPDTGLCENKLIQDSDEKSLKLLDKADQRVHLDRELRLEQECVSGEKVTTNEFSDSFQNVGQSVHLCGSNSSVGHIQNKNNSDVSEGRNIDSKEFFQNKTENLSSLDPNLNITLDECRNIGQECGKEGVLLLEGPLVSVCFEDLRGSENSVDRFTEDRSSKNQSQGADSIESEALKLNNTVENIVVKVCLEDKTTLKADNAILPSNDDRNNFSDNLAVESDVKYNNDLSNVVKTVATENEDKRLLEQADLTLSIAEDKVNTMCETKQIICFLEEPKVKELVENRENLAETEKSHQIFLEVSEKIVKEIITAVCNEFVMEIKDYKAAGDPNQCKEINAKNGKANRETHQEKSAYSEVTMQECDDQEDGAQAMKETISCKTNLVIVTNNEEAENQQTILEDDYLQSSEEGDKNNAKDNNQMSPNCEQASPVSYSSEVKVNEDIVCDSYDPGIVDDSQSNLQLEGFENQATSDLKLRAVVKDAILISVSGPTEKKDHTEDGIPSKQSEIKKDEFQNCEDLNIPVACGYVQEQKNSSEDLKDDAENVSVMTKTKHIAMEICDLASNLEEEKLSSEVNKKDEENIKEEPSVMKDKVIESNSINELLTKCTSKDVNLTLPDDVEDLKMPYRAEKENYGLYFQRYHSDQPPVNVDISQTNTIEEIVDVQSMNEQLKNKEVELSKIIDTSQDDCIAFGSSVEKEKQESELMTQQMFMYDTENKSDHQHLECHNLHESSDKCCLHNMSEQNQEVTVSHLKVINCESPVCNQALQSIEKLSLSENVSDLTVPAIVKVEASLSSFTDKYKQAPGHDVTLQTSNEEGESTESNNNINDLPIKWKLDSLSMEKESSIELQTECKIDTDESCKMDVQTFTNEENAKHQADDMNMQNNIKYGSIEDGVPDILPVYDSLENLEQNLIVMHHPAEEEKLDPESSNQLVQSGEKQELESKPSADMYKDYFSDSMDISEKSEEEIHFSVHTLGGEGDKAKDSIALSDSSKEVCETCYSTEPKEVSNLSETGKPQDEVIISDTASAKTAFQSEKDPVNLKEENVIGIGHLEHMKEDTSVEGKADKNINVEEINMGIEGDDQDEHEEGDSFQFDDEATVTLENSEVSGQFVEINESSSVFKSNDETEMQDKDREINLEKINDKGSSQQSNTETAYVATSPSKEESGTLPELMENDTNNTKPLPEVDNGDGELEELSQIESENKQDSVWKLESPAKCMYFFSEIRLRKLVDERENLIEQIRKLKLQLEDKQRVGNMEITTSEPVVIENGTDAHVVDLQRDTNRQISDLKFKLVKSEQEVTALEQNLRTALDKIDELERYYYYIHHGIDTQHVAAMEDSWLENVLTLVPRHLKKHTNTVEALSDEMREDYLLSVKKAIVDFVLRDPREKDDNKDKDLPPHRKEMEVVPKPWNKSYVSACSLMKENLNSVNPTMMAVLDLWHVSFKKFRLIDVREFHSRQESMELSVFQNLIVRHIDSAKETLLKKWFPEIQNIYYQGNKRKLVPTNNKPEKMQSFFNCVATLMTEQLQSLALESIEDFTHLIVQPPDSVRAFEHPGFVIRLILDNATIKFEPEFKDIETVLLNVYELMIKAVSLVPRVETKLYSEWPGSKLKSTLKPIILDEILERQRRAVQQVVEMESTGPKEHERLYDRYTLLVNKQAEQDVEQFLQEDHSFEECMMEVTKYQTLAEEIQYNSVKVIRLGMFELHCEDLIRGLVKRAEALCEKLTGKMLKDHQEGCNKLCEEFEKIAEKALGTPPNSQELMELKAYVKKVESHDMLEMEQKLVEAKNRLSFLMDYATLSPGDMRLNNNTFQWYSRMPEIFEEHRQIVSQKTGQFQEGLKLRCERFVEELDSYSKQVEEFVTYGDMSEINKYLRKAQTLNSKLDLAMEKVDQINAEEESFGWPVSQYPLRKKIQEKLTPYLRLYETASDFNAKYKDWLEGPFAQVNPDKVEQDVGNYWRGLYKLEKGFQDSPNALHIATTVKAKVEEFKEHLPLIQVLCNPGLRDRHWDAMSEIVDFRLQPTEETTVSKFLTMNLEPYLSQFEGISEAASKEYSLEKAMEKMVSEWDEIEFNLIPYRETGTYILSAVDDIQMLLDDHIVKTQTMRGSPFIKPFENEIREWEGKLLLLQEIMDEWLKVQATWLYLEPIFSSPDIMAQMPEEGRRFTAVDKTWRETMKQVLLDKHVLAVVAIDKMLEKLKKSNELLEMILKGLNEYLEKKRLFFPRFFFLSNDELLEILSETKDPTRVQPHLKKCFEGIAKVEFTDVLDITHIKSSEGEVVELIDIISTSKARGQVEKWLLELESGMLQSLRKVIGEAIEAYPKNPRINWVREWPGQTVLCVSQTYWTKDIHRSIKEGHKALQEYLELNNKQIDDIVTLVRGKLSKQNRVTLGALVVLDVHARDVLAALVKKKVSDENDFEWLSQLRYYWEDGQLQTKMINAGLAYGYEYLGNTPRLVITPLTDRCYRTLFGALHLHLGGAPEGPAGTGKTETTKDLAKAIAKQCVVFNCSDGLDYIALGKFFKGLLSCGAWACFDEFNRIDLEVLSVVAQQILTIQRGISSGSDTLVFEGTELRLDPTCAVFITMNPGYAGRSELPDNLKALFRTVAMMVPDYAMIAEIVLYSCGFVTARPLSVKIVATYRLCSEQLSSQHHYDYGMRAVKSVLTAAGNLKLKYPDENEDILLLRSIIDVNLPKFLAHDLPLFEGITSDLFPGVQLPKPDYRILLEAIRENCEKMNLQVTDFFAEKILQIYEMMIVRHGFMIVGEPFGGKTSAYHVLAAALGDICDKGLMEENKVQITVINPKSITMGQLYGQFDQVSHEWSDGILAVSYRAFATSQSLDRKWLIFDGPVDAVWIENMNTVLDDNKKLCLMSGEIIQMSPQMSLIFEPMDLEVASPATVSRCGMIYMEPHMLGWRPLMVSWINTMAPAVSPMHKQLIEGMFDRIVPSCLQFVRKATKELSPTSDTNLVRSLMNLMDCLMDEFSSESKIRSMNERDICSWLEGIFVFSLVWSVGASCHEDGRIKFDKLLRELLEGPLSEETRMRFNILHHVEPPAKQLTVPLPKDKNIYEYRFVKEGAGRWELWTEELKSALPIPRDVQFNEIIVPTLDTVRYTALMELLITHQKPTVFVGPTGTGKSVYIIVVFVDDVNMPAREVYGAQPPVELLRQWLDHWNWYDMKDCSMIKLIDIQIMCAMGPPGGGRNPITPRFLRHFNTITINEFDESSMYTIFSRILDWHFTTRFNFPLEFSVLTPQVIHSTMAVYKEATKNLLPTPTKSHYLFNLRDFSRVIQGTCLSRPETADSPAVIKRLWVHEVLRVYYDRLVDNTDRAWLVGYLQDVVKTHMHENFHQLFQTLDFDKDGTVTEDDLRSLMFCDFSDPKGEDRNYREVSNLDQLRQVVETHLEEFNNISKKPMNLVLFRFAIEHVCRISRVLKQPRGHALLVGVGGSGRQSLTRLAAHMADSELFQVEISKSYGQSEWREDLKHILRKSTEGDTQGIFLFTDTQIKQESFLEDVSNLLNTGEVPNLFAIDEKQEICERMRVLDRQRDREKQTDGSPLALFNMFIERCRSQLHVVLAMSPIGDTFRGRLRRFPALVNCCTIDWFQTWPEDALQAVASRFLEDIEMSEETRTGCIEMCKSFHTSTILLSQRFYAELQRHNYVTPTSYLELISTFKTLLERKRTEVMKMKRRYEVGLEKLESAASQVATMQTQLEALQPQLKVASKEVDEMMIVIEKESIEVAKTEKVVKADEAVANEQAMAAKAIKDECDADLAHALPILESALAALDTLTPQDITVVKSMKSPPAGVKLVMEAICILKGIKPDRIPDPQGSGKKVEDFWGPAKKLLGDMKFLQSLHEYDKDNIPASYMSIIRKQYITNPEFVPEKIRNASTAAEGLCKWVVAMDSYDKVAKVVAPKKIKLAQAEEELRIANEGLRKKQAALKEVQDKLAKLQQTLEINKMEKADLENKVDLCSKKLDRAEQLIGGLGGEKTRWSVTAKQLGIQYTNLTGDILISAGIVAYLGTFTSTYRQIQTKEWVDTCKNRHIPCSDDFSLTVSLGEPVKIRAWNIAGLPSDSFSIDNGIIISNARRWPLMIDPQGQANKWVKNMEKANSLHIIKLSDSDFVRTLENLLLENVGEELDPILEPLLLKQTFKQGGSICIRLGDATIEYAPDFRFYITTKLRNPHYLPETSVKVTLLNFMITPEGMQDQLLGIVVARERPDLEEEKQALILQSAENKRQLKEIEDKILEVLSSSEGNILEDETAIKILSSSKVLANEISEKQEIAEATEKKIDATRLGYRPISIHSSILFFSIADLANIEPMYQYSLSWFINLFILSIENSEKSDNLDRRLQILREHFTYSLYINVCRSLFEKDKLLFSFCLNVNLLKHEKLIDDAEWRFLLTGGVGLDNPHSNPSVWLPQTSWDEICRLDDLKRFKGMRKDFAKLKEGWKEVYDSLVIPMVQEFVSANLGRQFIEAPPFDLGKAFADSHCCAPLIFILSPGSDPMAALLKFADDQGFGGSKLSSLSLGQGQGPIAMRMIEKAVKEGTWVVLQNCHLATSWMPMLEKVCEELNPDTTHPDFRLWLTSYPSPTFPVSVLQNGVKMTNEAPKGLRSNIVRSYLMDPISDPEFFNSCNKSDAFKKLLYGLCFFHALVQERRKFGPLGWNIPYEFNETDLRISVQQLHMFLNQYEEIPFDAIRYMTGECNYGGRVTDDWDRRTLRSILSKFYSNEITGNPDYKFDSSGLYYAPPEGEYNSYIEYTKTLPLNSAPEIFGMNANADITKDQSETQLLFDCILLTQSRTSGGDSKSSDDMVFDVAEDILSKLPANFDVEAAMRKYPTAYNQSMNTVLVQEMGRFNKLLHTIRDSCINIQKAIKGLVVMSAELEEVANSILKGRIPGMWMKKSYPSLKPLGSYVNDFLARLKFLQDWYENGTPAIFWLSGFFFTQAFLTGAQQNFARKYTIPIDLLGFDYEVLDDRDYSQPPEDVWAWRVMTKPLPPPSQDLFLYGSLLGSLSQLHIADGL</sequence>
<evidence type="ECO:0000256" key="22">
    <source>
        <dbReference type="SAM" id="MobiDB-lite"/>
    </source>
</evidence>
<dbReference type="GO" id="GO:0051959">
    <property type="term" value="F:dynein light intermediate chain binding"/>
    <property type="evidence" value="ECO:0007669"/>
    <property type="project" value="InterPro"/>
</dbReference>
<dbReference type="FunFam" id="3.40.50.300:FF:001328">
    <property type="entry name" value="Dynein heavy chain 6, axonemal"/>
    <property type="match status" value="1"/>
</dbReference>
<keyword evidence="9" id="KW-0067">ATP-binding</keyword>
<feature type="coiled-coil region" evidence="21">
    <location>
        <begin position="1749"/>
        <end position="1776"/>
    </location>
</feature>
<feature type="coiled-coil region" evidence="21">
    <location>
        <begin position="258"/>
        <end position="285"/>
    </location>
</feature>
<keyword evidence="8" id="KW-0547">Nucleotide-binding</keyword>
<evidence type="ECO:0000256" key="6">
    <source>
        <dbReference type="ARBA" id="ARBA00022701"/>
    </source>
</evidence>
<dbReference type="FunFam" id="1.20.140.100:FF:000004">
    <property type="entry name" value="Dynein axonemal heavy chain 6"/>
    <property type="match status" value="1"/>
</dbReference>
<keyword evidence="16" id="KW-0966">Cell projection</keyword>
<evidence type="ECO:0000313" key="24">
    <source>
        <dbReference type="EMBL" id="KAG2459031.1"/>
    </source>
</evidence>
<keyword evidence="15" id="KW-0206">Cytoskeleton</keyword>
<dbReference type="Pfam" id="PF12774">
    <property type="entry name" value="AAA_6"/>
    <property type="match status" value="1"/>
</dbReference>
<evidence type="ECO:0000256" key="1">
    <source>
        <dbReference type="ARBA" id="ARBA00004230"/>
    </source>
</evidence>
<dbReference type="Gene3D" id="1.20.58.1120">
    <property type="match status" value="1"/>
</dbReference>
<dbReference type="PROSITE" id="PS00018">
    <property type="entry name" value="EF_HAND_1"/>
    <property type="match status" value="1"/>
</dbReference>
<evidence type="ECO:0000256" key="15">
    <source>
        <dbReference type="ARBA" id="ARBA00023212"/>
    </source>
</evidence>
<dbReference type="FunFam" id="1.20.58.1120:FF:000005">
    <property type="entry name" value="Dynein, axonemal, heavy chain 12"/>
    <property type="match status" value="1"/>
</dbReference>
<feature type="region of interest" description="Disordered" evidence="22">
    <location>
        <begin position="1444"/>
        <end position="1467"/>
    </location>
</feature>
<evidence type="ECO:0000256" key="13">
    <source>
        <dbReference type="ARBA" id="ARBA00023069"/>
    </source>
</evidence>
<dbReference type="FunFam" id="3.40.50.300:FF:000044">
    <property type="entry name" value="Dynein heavy chain 5, axonemal"/>
    <property type="match status" value="1"/>
</dbReference>
<evidence type="ECO:0000256" key="18">
    <source>
        <dbReference type="ARBA" id="ARBA00071816"/>
    </source>
</evidence>
<evidence type="ECO:0000256" key="17">
    <source>
        <dbReference type="ARBA" id="ARBA00062885"/>
    </source>
</evidence>
<dbReference type="FunFam" id="3.40.50.300:FF:000223">
    <property type="entry name" value="Dynein heavy chain 3, axonemal"/>
    <property type="match status" value="1"/>
</dbReference>
<dbReference type="Pfam" id="PF12777">
    <property type="entry name" value="MT"/>
    <property type="match status" value="1"/>
</dbReference>
<dbReference type="Gene3D" id="1.10.287.2620">
    <property type="match status" value="1"/>
</dbReference>
<dbReference type="Gene3D" id="1.20.920.30">
    <property type="match status" value="1"/>
</dbReference>
<dbReference type="InterPro" id="IPR042228">
    <property type="entry name" value="Dynein_linker_3"/>
</dbReference>
<dbReference type="Gene3D" id="1.20.5.4090">
    <property type="match status" value="1"/>
</dbReference>
<feature type="region of interest" description="Disordered" evidence="22">
    <location>
        <begin position="1"/>
        <end position="63"/>
    </location>
</feature>
<keyword evidence="6" id="KW-0493">Microtubule</keyword>
<evidence type="ECO:0000259" key="23">
    <source>
        <dbReference type="PROSITE" id="PS50222"/>
    </source>
</evidence>
<dbReference type="FunFam" id="3.20.180.20:FF:000003">
    <property type="entry name" value="Dynein heavy chain 12, axonemal"/>
    <property type="match status" value="1"/>
</dbReference>
<comment type="subcellular location">
    <subcellularLocation>
        <location evidence="1">Cell projection</location>
        <location evidence="1">Cilium</location>
        <location evidence="1">Flagellum</location>
    </subcellularLocation>
    <subcellularLocation>
        <location evidence="2">Cytoplasm</location>
        <location evidence="2">Cytoskeleton</location>
        <location evidence="2">Cilium axoneme</location>
    </subcellularLocation>
</comment>
<dbReference type="GO" id="GO:0005858">
    <property type="term" value="C:axonemal dynein complex"/>
    <property type="evidence" value="ECO:0007669"/>
    <property type="project" value="UniProtKB-ARBA"/>
</dbReference>
<evidence type="ECO:0000256" key="21">
    <source>
        <dbReference type="SAM" id="Coils"/>
    </source>
</evidence>
<feature type="domain" description="EF-hand" evidence="23">
    <location>
        <begin position="3864"/>
        <end position="3899"/>
    </location>
</feature>
<dbReference type="InterPro" id="IPR041466">
    <property type="entry name" value="Dynein_AAA5_ext"/>
</dbReference>
<dbReference type="PANTHER" id="PTHR22878:SF66">
    <property type="entry name" value="DYNEIN AXONEMAL HEAVY CHAIN 7"/>
    <property type="match status" value="1"/>
</dbReference>
<dbReference type="Pfam" id="PF08393">
    <property type="entry name" value="DHC_N2"/>
    <property type="match status" value="1"/>
</dbReference>
<dbReference type="Gene3D" id="1.20.1270.280">
    <property type="match status" value="1"/>
</dbReference>
<feature type="compositionally biased region" description="Polar residues" evidence="22">
    <location>
        <begin position="1667"/>
        <end position="1684"/>
    </location>
</feature>
<dbReference type="FunFam" id="1.20.920.30:FF:000002">
    <property type="entry name" value="Dynein axonemal heavy chain 3"/>
    <property type="match status" value="1"/>
</dbReference>
<dbReference type="InterPro" id="IPR035699">
    <property type="entry name" value="AAA_6"/>
</dbReference>
<dbReference type="InterPro" id="IPR042219">
    <property type="entry name" value="AAA_lid_11_sf"/>
</dbReference>
<dbReference type="Pfam" id="PF12775">
    <property type="entry name" value="AAA_7"/>
    <property type="match status" value="2"/>
</dbReference>
<dbReference type="SUPFAM" id="SSF52540">
    <property type="entry name" value="P-loop containing nucleoside triphosphate hydrolases"/>
    <property type="match status" value="4"/>
</dbReference>
<feature type="coiled-coil region" evidence="21">
    <location>
        <begin position="115"/>
        <end position="230"/>
    </location>
</feature>
<dbReference type="Pfam" id="PF12780">
    <property type="entry name" value="AAA_8"/>
    <property type="match status" value="1"/>
</dbReference>
<dbReference type="InterPro" id="IPR013602">
    <property type="entry name" value="Dynein_heavy_linker"/>
</dbReference>
<dbReference type="Gene3D" id="1.20.920.20">
    <property type="match status" value="1"/>
</dbReference>
<dbReference type="Pfam" id="PF09738">
    <property type="entry name" value="LRRFIP"/>
    <property type="match status" value="2"/>
</dbReference>
<evidence type="ECO:0000256" key="14">
    <source>
        <dbReference type="ARBA" id="ARBA00023175"/>
    </source>
</evidence>
<dbReference type="InterPro" id="IPR041658">
    <property type="entry name" value="AAA_lid_11"/>
</dbReference>
<feature type="region of interest" description="Disordered" evidence="22">
    <location>
        <begin position="322"/>
        <end position="390"/>
    </location>
</feature>
<dbReference type="FunFam" id="1.10.472.130:FF:000005">
    <property type="entry name" value="Dynein axonemal heavy chain 7"/>
    <property type="match status" value="1"/>
</dbReference>
<dbReference type="EMBL" id="JAATIS010005477">
    <property type="protein sequence ID" value="KAG2459031.1"/>
    <property type="molecule type" value="Genomic_DNA"/>
</dbReference>
<dbReference type="GO" id="GO:0005524">
    <property type="term" value="F:ATP binding"/>
    <property type="evidence" value="ECO:0007669"/>
    <property type="project" value="UniProtKB-KW"/>
</dbReference>
<dbReference type="InterPro" id="IPR042222">
    <property type="entry name" value="Dynein_2_N"/>
</dbReference>
<dbReference type="Gene3D" id="1.10.8.1220">
    <property type="match status" value="1"/>
</dbReference>
<evidence type="ECO:0000256" key="12">
    <source>
        <dbReference type="ARBA" id="ARBA00023054"/>
    </source>
</evidence>
<feature type="coiled-coil region" evidence="21">
    <location>
        <begin position="4441"/>
        <end position="4503"/>
    </location>
</feature>
<dbReference type="InterPro" id="IPR024317">
    <property type="entry name" value="Dynein_heavy_chain_D4_dom"/>
</dbReference>
<dbReference type="GO" id="GO:0031514">
    <property type="term" value="C:motile cilium"/>
    <property type="evidence" value="ECO:0007669"/>
    <property type="project" value="UniProtKB-SubCell"/>
</dbReference>
<feature type="non-terminal residue" evidence="24">
    <location>
        <position position="5544"/>
    </location>
</feature>
<feature type="region of interest" description="Disordered" evidence="22">
    <location>
        <begin position="92"/>
        <end position="113"/>
    </location>
</feature>
<keyword evidence="12 21" id="KW-0175">Coiled coil</keyword>
<dbReference type="InterPro" id="IPR041228">
    <property type="entry name" value="Dynein_C"/>
</dbReference>
<dbReference type="Pfam" id="PF18198">
    <property type="entry name" value="AAA_lid_11"/>
    <property type="match status" value="1"/>
</dbReference>
<dbReference type="Pfam" id="PF12781">
    <property type="entry name" value="AAA_9"/>
    <property type="match status" value="1"/>
</dbReference>
<dbReference type="Pfam" id="PF17852">
    <property type="entry name" value="Dynein_AAA_lid"/>
    <property type="match status" value="1"/>
</dbReference>
<keyword evidence="25" id="KW-1185">Reference proteome</keyword>
<dbReference type="InterPro" id="IPR027417">
    <property type="entry name" value="P-loop_NTPase"/>
</dbReference>
<dbReference type="FunFam" id="3.40.50.300:FF:002141">
    <property type="entry name" value="Dynein heavy chain"/>
    <property type="match status" value="1"/>
</dbReference>
<dbReference type="FunFam" id="1.20.1270.280:FF:000038">
    <property type="entry name" value="AT13908p"/>
    <property type="match status" value="1"/>
</dbReference>
<feature type="compositionally biased region" description="Basic and acidic residues" evidence="22">
    <location>
        <begin position="359"/>
        <end position="389"/>
    </location>
</feature>
<dbReference type="GO" id="GO:0007018">
    <property type="term" value="P:microtubule-based movement"/>
    <property type="evidence" value="ECO:0007669"/>
    <property type="project" value="InterPro"/>
</dbReference>
<dbReference type="FunFam" id="1.10.8.1220:FF:000001">
    <property type="entry name" value="Dynein axonemal heavy chain 5"/>
    <property type="match status" value="1"/>
</dbReference>
<keyword evidence="11" id="KW-0243">Dynein</keyword>
<evidence type="ECO:0000256" key="19">
    <source>
        <dbReference type="ARBA" id="ARBA00078543"/>
    </source>
</evidence>
<feature type="compositionally biased region" description="Polar residues" evidence="22">
    <location>
        <begin position="939"/>
        <end position="953"/>
    </location>
</feature>
<keyword evidence="13" id="KW-0969">Cilium</keyword>
<dbReference type="InterPro" id="IPR026983">
    <property type="entry name" value="DHC"/>
</dbReference>
<feature type="coiled-coil region" evidence="21">
    <location>
        <begin position="1808"/>
        <end position="1842"/>
    </location>
</feature>
<dbReference type="GO" id="GO:0008569">
    <property type="term" value="F:minus-end-directed microtubule motor activity"/>
    <property type="evidence" value="ECO:0007669"/>
    <property type="project" value="InterPro"/>
</dbReference>
<evidence type="ECO:0000256" key="11">
    <source>
        <dbReference type="ARBA" id="ARBA00023017"/>
    </source>
</evidence>
<dbReference type="FunFam" id="1.10.8.710:FF:000004">
    <property type="entry name" value="Dynein axonemal heavy chain 6"/>
    <property type="match status" value="1"/>
</dbReference>